<evidence type="ECO:0000313" key="2">
    <source>
        <dbReference type="Proteomes" id="UP000625711"/>
    </source>
</evidence>
<dbReference type="Proteomes" id="UP000625711">
    <property type="component" value="Unassembled WGS sequence"/>
</dbReference>
<protein>
    <submittedName>
        <fullName evidence="1">Uncharacterized protein</fullName>
    </submittedName>
</protein>
<accession>A0A834MKL3</accession>
<evidence type="ECO:0000313" key="1">
    <source>
        <dbReference type="EMBL" id="KAF7287473.1"/>
    </source>
</evidence>
<keyword evidence="2" id="KW-1185">Reference proteome</keyword>
<name>A0A834MKL3_RHYFE</name>
<reference evidence="1" key="1">
    <citation type="submission" date="2020-08" db="EMBL/GenBank/DDBJ databases">
        <title>Genome sequencing and assembly of the red palm weevil Rhynchophorus ferrugineus.</title>
        <authorList>
            <person name="Dias G.B."/>
            <person name="Bergman C.M."/>
            <person name="Manee M."/>
        </authorList>
    </citation>
    <scope>NUCLEOTIDE SEQUENCE</scope>
    <source>
        <strain evidence="1">AA-2017</strain>
        <tissue evidence="1">Whole larva</tissue>
    </source>
</reference>
<proteinExistence type="predicted"/>
<comment type="caution">
    <text evidence="1">The sequence shown here is derived from an EMBL/GenBank/DDBJ whole genome shotgun (WGS) entry which is preliminary data.</text>
</comment>
<gene>
    <name evidence="1" type="ORF">GWI33_001439</name>
</gene>
<dbReference type="EMBL" id="JAACXV010000013">
    <property type="protein sequence ID" value="KAF7287473.1"/>
    <property type="molecule type" value="Genomic_DNA"/>
</dbReference>
<dbReference type="AlphaFoldDB" id="A0A834MKL3"/>
<organism evidence="1 2">
    <name type="scientific">Rhynchophorus ferrugineus</name>
    <name type="common">Red palm weevil</name>
    <name type="synonym">Curculio ferrugineus</name>
    <dbReference type="NCBI Taxonomy" id="354439"/>
    <lineage>
        <taxon>Eukaryota</taxon>
        <taxon>Metazoa</taxon>
        <taxon>Ecdysozoa</taxon>
        <taxon>Arthropoda</taxon>
        <taxon>Hexapoda</taxon>
        <taxon>Insecta</taxon>
        <taxon>Pterygota</taxon>
        <taxon>Neoptera</taxon>
        <taxon>Endopterygota</taxon>
        <taxon>Coleoptera</taxon>
        <taxon>Polyphaga</taxon>
        <taxon>Cucujiformia</taxon>
        <taxon>Curculionidae</taxon>
        <taxon>Dryophthorinae</taxon>
        <taxon>Rhynchophorus</taxon>
    </lineage>
</organism>
<sequence>MVYKKLEVFLLLRKLDVNRAYAIGTKPGDQNKIELVVGARKKFDLSLWVTFKKRSEKLIDFGDKKVILVLVNLRLAVQSKFILKAHMSLLSVSRND</sequence>